<feature type="transmembrane region" description="Helical" evidence="1">
    <location>
        <begin position="110"/>
        <end position="130"/>
    </location>
</feature>
<feature type="transmembrane region" description="Helical" evidence="1">
    <location>
        <begin position="44"/>
        <end position="65"/>
    </location>
</feature>
<evidence type="ECO:0008006" key="3">
    <source>
        <dbReference type="Google" id="ProtNLM"/>
    </source>
</evidence>
<gene>
    <name evidence="2" type="ORF">MNB_SV-5-1494</name>
</gene>
<dbReference type="InterPro" id="IPR025058">
    <property type="entry name" value="DUF3995"/>
</dbReference>
<feature type="transmembrane region" description="Helical" evidence="1">
    <location>
        <begin position="6"/>
        <end position="23"/>
    </location>
</feature>
<sequence>MILTYILLLLAGIHFYWASDGKFGLDKALPTDKKGNKLLNPSKFMTCLVGFILLGFSYVAYKLYTGDKSPIIVYAGYGLSILFFLRSIGDFNLVGMFKKVKNTEFSKYDTWVYIPLCLFISINFLFLVSYKC</sequence>
<feature type="transmembrane region" description="Helical" evidence="1">
    <location>
        <begin position="71"/>
        <end position="89"/>
    </location>
</feature>
<reference evidence="2" key="1">
    <citation type="submission" date="2016-10" db="EMBL/GenBank/DDBJ databases">
        <authorList>
            <person name="de Groot N.N."/>
        </authorList>
    </citation>
    <scope>NUCLEOTIDE SEQUENCE</scope>
</reference>
<keyword evidence="1" id="KW-0472">Membrane</keyword>
<keyword evidence="1" id="KW-0812">Transmembrane</keyword>
<proteinExistence type="predicted"/>
<dbReference type="Pfam" id="PF13160">
    <property type="entry name" value="DUF3995"/>
    <property type="match status" value="1"/>
</dbReference>
<organism evidence="2">
    <name type="scientific">hydrothermal vent metagenome</name>
    <dbReference type="NCBI Taxonomy" id="652676"/>
    <lineage>
        <taxon>unclassified sequences</taxon>
        <taxon>metagenomes</taxon>
        <taxon>ecological metagenomes</taxon>
    </lineage>
</organism>
<accession>A0A1W1EDV5</accession>
<evidence type="ECO:0000313" key="2">
    <source>
        <dbReference type="EMBL" id="SFZ98188.1"/>
    </source>
</evidence>
<name>A0A1W1EDV5_9ZZZZ</name>
<protein>
    <recommendedName>
        <fullName evidence="3">DUF3995 domain-containing protein</fullName>
    </recommendedName>
</protein>
<dbReference type="AlphaFoldDB" id="A0A1W1EDV5"/>
<evidence type="ECO:0000256" key="1">
    <source>
        <dbReference type="SAM" id="Phobius"/>
    </source>
</evidence>
<keyword evidence="1" id="KW-1133">Transmembrane helix</keyword>
<dbReference type="EMBL" id="FPKX01000036">
    <property type="protein sequence ID" value="SFZ98188.1"/>
    <property type="molecule type" value="Genomic_DNA"/>
</dbReference>